<keyword evidence="3" id="KW-1185">Reference proteome</keyword>
<sequence length="86" mass="9312">MLTGKTAPVSNVPGRPQKRTPKKQQQTHAVEERSEATETDAADPPAPPQALGGRLLREAWEDEKRPPAVSQAAQGYRKARGAVSTR</sequence>
<evidence type="ECO:0000313" key="3">
    <source>
        <dbReference type="Proteomes" id="UP000244069"/>
    </source>
</evidence>
<organism evidence="2 3">
    <name type="scientific">Allosediminivita pacifica</name>
    <dbReference type="NCBI Taxonomy" id="1267769"/>
    <lineage>
        <taxon>Bacteria</taxon>
        <taxon>Pseudomonadati</taxon>
        <taxon>Pseudomonadota</taxon>
        <taxon>Alphaproteobacteria</taxon>
        <taxon>Rhodobacterales</taxon>
        <taxon>Paracoccaceae</taxon>
        <taxon>Allosediminivita</taxon>
    </lineage>
</organism>
<evidence type="ECO:0000256" key="1">
    <source>
        <dbReference type="SAM" id="MobiDB-lite"/>
    </source>
</evidence>
<feature type="region of interest" description="Disordered" evidence="1">
    <location>
        <begin position="1"/>
        <end position="86"/>
    </location>
</feature>
<accession>A0A2T6AY65</accession>
<gene>
    <name evidence="2" type="ORF">C8N44_10827</name>
</gene>
<comment type="caution">
    <text evidence="2">The sequence shown here is derived from an EMBL/GenBank/DDBJ whole genome shotgun (WGS) entry which is preliminary data.</text>
</comment>
<feature type="compositionally biased region" description="Basic and acidic residues" evidence="1">
    <location>
        <begin position="55"/>
        <end position="66"/>
    </location>
</feature>
<proteinExistence type="predicted"/>
<name>A0A2T6AY65_9RHOB</name>
<dbReference type="Proteomes" id="UP000244069">
    <property type="component" value="Unassembled WGS sequence"/>
</dbReference>
<dbReference type="RefSeq" id="WP_107975623.1">
    <property type="nucleotide sequence ID" value="NZ_BMEZ01000009.1"/>
</dbReference>
<reference evidence="2 3" key="1">
    <citation type="submission" date="2018-04" db="EMBL/GenBank/DDBJ databases">
        <title>Genomic Encyclopedia of Archaeal and Bacterial Type Strains, Phase II (KMG-II): from individual species to whole genera.</title>
        <authorList>
            <person name="Goeker M."/>
        </authorList>
    </citation>
    <scope>NUCLEOTIDE SEQUENCE [LARGE SCALE GENOMIC DNA]</scope>
    <source>
        <strain evidence="2 3">DSM 29329</strain>
    </source>
</reference>
<dbReference type="AlphaFoldDB" id="A0A2T6AY65"/>
<evidence type="ECO:0000313" key="2">
    <source>
        <dbReference type="EMBL" id="PTX48750.1"/>
    </source>
</evidence>
<dbReference type="EMBL" id="QBKN01000008">
    <property type="protein sequence ID" value="PTX48750.1"/>
    <property type="molecule type" value="Genomic_DNA"/>
</dbReference>
<protein>
    <submittedName>
        <fullName evidence="2">Uncharacterized protein</fullName>
    </submittedName>
</protein>